<evidence type="ECO:0000256" key="14">
    <source>
        <dbReference type="RuleBase" id="RU363042"/>
    </source>
</evidence>
<dbReference type="GO" id="GO:0055091">
    <property type="term" value="P:phospholipid homeostasis"/>
    <property type="evidence" value="ECO:0007669"/>
    <property type="project" value="TreeGrafter"/>
</dbReference>
<keyword evidence="11 14" id="KW-0046">Antibiotic resistance</keyword>
<comment type="similarity">
    <text evidence="2 14">Belongs to the LPG synthase family.</text>
</comment>
<evidence type="ECO:0000256" key="12">
    <source>
        <dbReference type="ARBA" id="ARBA00031899"/>
    </source>
</evidence>
<feature type="transmembrane region" description="Helical" evidence="14">
    <location>
        <begin position="90"/>
        <end position="111"/>
    </location>
</feature>
<keyword evidence="6 14" id="KW-0808">Transferase</keyword>
<gene>
    <name evidence="14 16" type="primary">mprF</name>
    <name evidence="16" type="ORF">NCTC13149_00054</name>
</gene>
<dbReference type="RefSeq" id="WP_019034195.1">
    <property type="nucleotide sequence ID" value="NZ_UGSZ01000001.1"/>
</dbReference>
<dbReference type="GO" id="GO:0050071">
    <property type="term" value="F:phosphatidylglycerol lysyltransferase activity"/>
    <property type="evidence" value="ECO:0007669"/>
    <property type="project" value="UniProtKB-EC"/>
</dbReference>
<dbReference type="GO" id="GO:0006629">
    <property type="term" value="P:lipid metabolic process"/>
    <property type="evidence" value="ECO:0007669"/>
    <property type="project" value="UniProtKB-KW"/>
</dbReference>
<keyword evidence="10 14" id="KW-0472">Membrane</keyword>
<feature type="transmembrane region" description="Helical" evidence="14">
    <location>
        <begin position="468"/>
        <end position="491"/>
    </location>
</feature>
<keyword evidence="8 14" id="KW-1133">Transmembrane helix</keyword>
<feature type="transmembrane region" description="Helical" evidence="14">
    <location>
        <begin position="356"/>
        <end position="376"/>
    </location>
</feature>
<dbReference type="STRING" id="1122949.GCA_000378725_00125"/>
<comment type="function">
    <text evidence="14">Catalyzes the transfer of a lysyl group from L-lysyl-tRNA(Lys) to membrane-bound phosphatidylglycerol (PG), which produces lysylphosphatidylglycerol (LPG), a major component of the bacterial membrane with a positive net charge. LPG synthesis contributes to bacterial virulence as it is involved in the resistance mechanism against cationic antimicrobial peptides (CAMP) produces by the host's immune system (defensins, cathelicidins) and by the competing microorganisms.</text>
</comment>
<evidence type="ECO:0000256" key="1">
    <source>
        <dbReference type="ARBA" id="ARBA00004651"/>
    </source>
</evidence>
<dbReference type="InterPro" id="IPR024320">
    <property type="entry name" value="LPG_synthase_C"/>
</dbReference>
<evidence type="ECO:0000256" key="5">
    <source>
        <dbReference type="ARBA" id="ARBA00022475"/>
    </source>
</evidence>
<comment type="subcellular location">
    <subcellularLocation>
        <location evidence="1 14">Cell membrane</location>
        <topology evidence="1 14">Multi-pass membrane protein</topology>
    </subcellularLocation>
</comment>
<keyword evidence="16" id="KW-0012">Acyltransferase</keyword>
<dbReference type="InterPro" id="IPR022791">
    <property type="entry name" value="L-PG_synthase/AglD"/>
</dbReference>
<accession>A0A379C210</accession>
<dbReference type="EC" id="2.3.2.3" evidence="3 14"/>
<evidence type="ECO:0000259" key="15">
    <source>
        <dbReference type="Pfam" id="PF09924"/>
    </source>
</evidence>
<feature type="transmembrane region" description="Helical" evidence="14">
    <location>
        <begin position="314"/>
        <end position="336"/>
    </location>
</feature>
<evidence type="ECO:0000256" key="4">
    <source>
        <dbReference type="ARBA" id="ARBA00021546"/>
    </source>
</evidence>
<keyword evidence="7 14" id="KW-0812">Transmembrane</keyword>
<evidence type="ECO:0000313" key="17">
    <source>
        <dbReference type="Proteomes" id="UP000255517"/>
    </source>
</evidence>
<feature type="transmembrane region" description="Helical" evidence="14">
    <location>
        <begin position="131"/>
        <end position="150"/>
    </location>
</feature>
<evidence type="ECO:0000313" key="16">
    <source>
        <dbReference type="EMBL" id="SUB56284.1"/>
    </source>
</evidence>
<feature type="transmembrane region" description="Helical" evidence="14">
    <location>
        <begin position="388"/>
        <end position="421"/>
    </location>
</feature>
<feature type="domain" description="Phosphatidylglycerol lysyltransferase C-terminal" evidence="15">
    <location>
        <begin position="518"/>
        <end position="812"/>
    </location>
</feature>
<dbReference type="Pfam" id="PF09924">
    <property type="entry name" value="LPG_synthase_C"/>
    <property type="match status" value="1"/>
</dbReference>
<keyword evidence="9 14" id="KW-0443">Lipid metabolism</keyword>
<evidence type="ECO:0000256" key="2">
    <source>
        <dbReference type="ARBA" id="ARBA00008627"/>
    </source>
</evidence>
<protein>
    <recommendedName>
        <fullName evidence="4 14">Phosphatidylglycerol lysyltransferase</fullName>
        <ecNumber evidence="3 14">2.3.2.3</ecNumber>
    </recommendedName>
    <alternativeName>
        <fullName evidence="12 14">Lysylphosphatidylglycerol synthase</fullName>
    </alternativeName>
</protein>
<evidence type="ECO:0000256" key="6">
    <source>
        <dbReference type="ARBA" id="ARBA00022679"/>
    </source>
</evidence>
<dbReference type="Gene3D" id="3.40.630.30">
    <property type="match status" value="1"/>
</dbReference>
<dbReference type="SUPFAM" id="SSF55729">
    <property type="entry name" value="Acyl-CoA N-acyltransferases (Nat)"/>
    <property type="match status" value="1"/>
</dbReference>
<dbReference type="GO" id="GO:0046677">
    <property type="term" value="P:response to antibiotic"/>
    <property type="evidence" value="ECO:0007669"/>
    <property type="project" value="UniProtKB-KW"/>
</dbReference>
<dbReference type="PANTHER" id="PTHR34697">
    <property type="entry name" value="PHOSPHATIDYLGLYCEROL LYSYLTRANSFERASE"/>
    <property type="match status" value="1"/>
</dbReference>
<feature type="transmembrane region" description="Helical" evidence="14">
    <location>
        <begin position="7"/>
        <end position="28"/>
    </location>
</feature>
<reference evidence="16 17" key="1">
    <citation type="submission" date="2018-06" db="EMBL/GenBank/DDBJ databases">
        <authorList>
            <consortium name="Pathogen Informatics"/>
            <person name="Doyle S."/>
        </authorList>
    </citation>
    <scope>NUCLEOTIDE SEQUENCE [LARGE SCALE GENOMIC DNA]</scope>
    <source>
        <strain evidence="16 17">NCTC13149</strain>
    </source>
</reference>
<dbReference type="OrthoDB" id="145485at2"/>
<feature type="transmembrane region" description="Helical" evidence="14">
    <location>
        <begin position="201"/>
        <end position="218"/>
    </location>
</feature>
<dbReference type="Pfam" id="PF03706">
    <property type="entry name" value="LPG_synthase_TM"/>
    <property type="match status" value="1"/>
</dbReference>
<evidence type="ECO:0000256" key="13">
    <source>
        <dbReference type="ARBA" id="ARBA00047540"/>
    </source>
</evidence>
<evidence type="ECO:0000256" key="7">
    <source>
        <dbReference type="ARBA" id="ARBA00022692"/>
    </source>
</evidence>
<evidence type="ECO:0000256" key="9">
    <source>
        <dbReference type="ARBA" id="ARBA00023098"/>
    </source>
</evidence>
<name>A0A379C210_9FIRM</name>
<sequence>MKIIKNILKYIKAIFLIGVVFLVIFELSKLRREFSYDELSNIFTSIGFFKLTFLMVLGFLSFIPMINYDLILNRFANCEKSIKYTIKRSIIINSFNNLIGFGGLINMGLRFRYFAKENDDKKLLKFLAKSFLFDLTGISFLSLITLISLIIYKSTIIINYKYWLIGGILYGPLILIVSLYKNTDEFHISKKYSLDVSLTSIVEWTSAMLFFISIAYVLNLKIKFFPVAAIFVVANLIGLISFIPGGLGSFDLAIITILSSIGINTNEVFTWLILYRLFYYIVPFIIGILFFISDLGESFDLKNDKIPSKIVKSIGLDLLCLILYILGALMVISISVPDNLSKIRLFKGFNLLNANLIYQFLSLLLGFSFILLGRANRKRVKSAVKATIIYLLIALFYCILSGFSFIEISLIIISLILITFTREIHFRKQFVYSMENITLDSIVYFAIGTLTVILSVINYGIKIKRTRYFILIPFEKSFVNIIIITGIVYFATRILMDYLKGNKEKLGEKLNRQTVLEILNKYDCYAESALALVGDKDIYYYENENGEKTCAMSICTYRDRVLVMGDAFGKKEDFKKLIENFVTDADKLCYNPVFYEIKENQTIYLHDFGYSFIKFGEKAKVKLSDFVMEGPKRKSQRNVIKKFEKKGLSFEIVSPPYQDDFMEELKKISDSWLDGRIEKGFSLGFFNEEYLKLCPMALVKDGEKILAFSNIMPTSGETWATIDLMRYNRENEQNGIMDFLFINLILYFKDLGKKYFDFGMAPLYNVGINSNSFIEEKLAYLVYKFGYKFYSFDGLRAYKEKFNPEWSSVYLSYTKNTWLLYSVITIFLIDIKAKENYDKNRK</sequence>
<dbReference type="PANTHER" id="PTHR34697:SF2">
    <property type="entry name" value="PHOSPHATIDYLGLYCEROL LYSYLTRANSFERASE"/>
    <property type="match status" value="1"/>
</dbReference>
<dbReference type="Proteomes" id="UP000255517">
    <property type="component" value="Unassembled WGS sequence"/>
</dbReference>
<feature type="transmembrane region" description="Helical" evidence="14">
    <location>
        <begin position="162"/>
        <end position="181"/>
    </location>
</feature>
<dbReference type="EMBL" id="UGSZ01000001">
    <property type="protein sequence ID" value="SUB56284.1"/>
    <property type="molecule type" value="Genomic_DNA"/>
</dbReference>
<feature type="transmembrane region" description="Helical" evidence="14">
    <location>
        <begin position="225"/>
        <end position="248"/>
    </location>
</feature>
<evidence type="ECO:0000256" key="3">
    <source>
        <dbReference type="ARBA" id="ARBA00012014"/>
    </source>
</evidence>
<evidence type="ECO:0000256" key="8">
    <source>
        <dbReference type="ARBA" id="ARBA00022989"/>
    </source>
</evidence>
<evidence type="ECO:0000256" key="10">
    <source>
        <dbReference type="ARBA" id="ARBA00023136"/>
    </source>
</evidence>
<comment type="catalytic activity">
    <reaction evidence="13 14">
        <text>L-lysyl-tRNA(Lys) + a 1,2-diacyl-sn-glycero-3-phospho-(1'-sn-glycerol) = a 1,2-diacyl-sn-glycero-3-phospho-1'-(3'-O-L-lysyl)-sn-glycerol + tRNA(Lys)</text>
        <dbReference type="Rhea" id="RHEA:10668"/>
        <dbReference type="Rhea" id="RHEA-COMP:9696"/>
        <dbReference type="Rhea" id="RHEA-COMP:9697"/>
        <dbReference type="ChEBI" id="CHEBI:64716"/>
        <dbReference type="ChEBI" id="CHEBI:75792"/>
        <dbReference type="ChEBI" id="CHEBI:78442"/>
        <dbReference type="ChEBI" id="CHEBI:78529"/>
        <dbReference type="EC" id="2.3.2.3"/>
    </reaction>
</comment>
<dbReference type="GO" id="GO:0005886">
    <property type="term" value="C:plasma membrane"/>
    <property type="evidence" value="ECO:0007669"/>
    <property type="project" value="UniProtKB-SubCell"/>
</dbReference>
<feature type="transmembrane region" description="Helical" evidence="14">
    <location>
        <begin position="268"/>
        <end position="293"/>
    </location>
</feature>
<dbReference type="NCBIfam" id="NF033480">
    <property type="entry name" value="bifunc_MprF"/>
    <property type="match status" value="1"/>
</dbReference>
<proteinExistence type="inferred from homology"/>
<evidence type="ECO:0000256" key="11">
    <source>
        <dbReference type="ARBA" id="ARBA00023251"/>
    </source>
</evidence>
<dbReference type="InterPro" id="IPR051211">
    <property type="entry name" value="PG_lysyltransferase"/>
</dbReference>
<feature type="transmembrane region" description="Helical" evidence="14">
    <location>
        <begin position="48"/>
        <end position="70"/>
    </location>
</feature>
<dbReference type="InterPro" id="IPR016181">
    <property type="entry name" value="Acyl_CoA_acyltransferase"/>
</dbReference>
<feature type="transmembrane region" description="Helical" evidence="14">
    <location>
        <begin position="441"/>
        <end position="461"/>
    </location>
</feature>
<keyword evidence="5" id="KW-1003">Cell membrane</keyword>
<organism evidence="16 17">
    <name type="scientific">Peptoniphilus lacrimalis</name>
    <dbReference type="NCBI Taxonomy" id="33031"/>
    <lineage>
        <taxon>Bacteria</taxon>
        <taxon>Bacillati</taxon>
        <taxon>Bacillota</taxon>
        <taxon>Tissierellia</taxon>
        <taxon>Tissierellales</taxon>
        <taxon>Peptoniphilaceae</taxon>
        <taxon>Peptoniphilus</taxon>
    </lineage>
</organism>
<dbReference type="AlphaFoldDB" id="A0A379C210"/>